<dbReference type="SUPFAM" id="SSF52218">
    <property type="entry name" value="Flavoproteins"/>
    <property type="match status" value="1"/>
</dbReference>
<dbReference type="EMBL" id="CZAE01000001">
    <property type="protein sequence ID" value="CUO44071.1"/>
    <property type="molecule type" value="Genomic_DNA"/>
</dbReference>
<keyword evidence="1" id="KW-0479">Metal-binding</keyword>
<dbReference type="GO" id="GO:0046872">
    <property type="term" value="F:metal ion binding"/>
    <property type="evidence" value="ECO:0007669"/>
    <property type="project" value="UniProtKB-KW"/>
</dbReference>
<feature type="domain" description="4Fe-4S ferredoxin-type" evidence="4">
    <location>
        <begin position="224"/>
        <end position="244"/>
    </location>
</feature>
<dbReference type="InterPro" id="IPR047964">
    <property type="entry name" value="EFR1-like"/>
</dbReference>
<gene>
    <name evidence="5" type="ORF">ERS852461_00290</name>
</gene>
<organism evidence="5 6">
    <name type="scientific">Bacteroides faecis</name>
    <dbReference type="NCBI Taxonomy" id="674529"/>
    <lineage>
        <taxon>Bacteria</taxon>
        <taxon>Pseudomonadati</taxon>
        <taxon>Bacteroidota</taxon>
        <taxon>Bacteroidia</taxon>
        <taxon>Bacteroidales</taxon>
        <taxon>Bacteroidaceae</taxon>
        <taxon>Bacteroides</taxon>
    </lineage>
</organism>
<evidence type="ECO:0000259" key="4">
    <source>
        <dbReference type="PROSITE" id="PS51379"/>
    </source>
</evidence>
<keyword evidence="3" id="KW-0411">Iron-sulfur</keyword>
<keyword evidence="2" id="KW-0408">Iron</keyword>
<dbReference type="PROSITE" id="PS51379">
    <property type="entry name" value="4FE4S_FER_2"/>
    <property type="match status" value="2"/>
</dbReference>
<evidence type="ECO:0000313" key="6">
    <source>
        <dbReference type="Proteomes" id="UP000095606"/>
    </source>
</evidence>
<dbReference type="Gene3D" id="3.30.70.20">
    <property type="match status" value="1"/>
</dbReference>
<dbReference type="Pfam" id="PF00037">
    <property type="entry name" value="Fer4"/>
    <property type="match status" value="1"/>
</dbReference>
<dbReference type="RefSeq" id="WP_009041188.1">
    <property type="nucleotide sequence ID" value="NZ_CP103274.1"/>
</dbReference>
<evidence type="ECO:0000256" key="1">
    <source>
        <dbReference type="ARBA" id="ARBA00022723"/>
    </source>
</evidence>
<name>A0A174F2Y8_9BACE</name>
<dbReference type="GO" id="GO:0051536">
    <property type="term" value="F:iron-sulfur cluster binding"/>
    <property type="evidence" value="ECO:0007669"/>
    <property type="project" value="UniProtKB-KW"/>
</dbReference>
<dbReference type="Proteomes" id="UP000095606">
    <property type="component" value="Unassembled WGS sequence"/>
</dbReference>
<evidence type="ECO:0000256" key="3">
    <source>
        <dbReference type="ARBA" id="ARBA00023014"/>
    </source>
</evidence>
<evidence type="ECO:0000313" key="5">
    <source>
        <dbReference type="EMBL" id="CUO44071.1"/>
    </source>
</evidence>
<dbReference type="SUPFAM" id="SSF54862">
    <property type="entry name" value="4Fe-4S ferredoxins"/>
    <property type="match status" value="1"/>
</dbReference>
<evidence type="ECO:0000256" key="2">
    <source>
        <dbReference type="ARBA" id="ARBA00023004"/>
    </source>
</evidence>
<dbReference type="InterPro" id="IPR017896">
    <property type="entry name" value="4Fe4S_Fe-S-bd"/>
</dbReference>
<feature type="domain" description="4Fe-4S ferredoxin-type" evidence="4">
    <location>
        <begin position="186"/>
        <end position="216"/>
    </location>
</feature>
<reference evidence="5 6" key="1">
    <citation type="submission" date="2015-09" db="EMBL/GenBank/DDBJ databases">
        <authorList>
            <consortium name="Pathogen Informatics"/>
        </authorList>
    </citation>
    <scope>NUCLEOTIDE SEQUENCE [LARGE SCALE GENOMIC DNA]</scope>
    <source>
        <strain evidence="5 6">2789STDY5834846</strain>
    </source>
</reference>
<proteinExistence type="predicted"/>
<dbReference type="PROSITE" id="PS00198">
    <property type="entry name" value="4FE4S_FER_1"/>
    <property type="match status" value="2"/>
</dbReference>
<dbReference type="AlphaFoldDB" id="A0A174F2Y8"/>
<accession>A0A174F2Y8</accession>
<protein>
    <submittedName>
        <fullName evidence="5">Ferredoxin</fullName>
    </submittedName>
</protein>
<dbReference type="InterPro" id="IPR029039">
    <property type="entry name" value="Flavoprotein-like_sf"/>
</dbReference>
<dbReference type="Gene3D" id="3.40.50.360">
    <property type="match status" value="1"/>
</dbReference>
<sequence>MDYKSKTANDKEISIYYFSATGNSLKLSQDIAAAFGGAGLFRMTPSAGITASDSRIVGFIFPVYMGGLPGIVRRFLESYPFRKGVYYFSIGTYYTYKGCAVSVVDKIMSGKGVRLDYGYNLPTVGNCLKEYEVSSVRRTKILERAELYTSRIIDDLKKGKRKKPFPYCRLSDLLHKGLFNAFFSRSHLNFSLENGCMGCGVCERVCPVNNITLKNGVPRWGIGCEACHACVHWCPRNVIQIGKSKGRLQYHHPAVKRTMLYRVE</sequence>
<dbReference type="InterPro" id="IPR017900">
    <property type="entry name" value="4Fe4S_Fe_S_CS"/>
</dbReference>
<dbReference type="NCBIfam" id="NF038196">
    <property type="entry name" value="ferrodoxin_EFR1"/>
    <property type="match status" value="1"/>
</dbReference>